<dbReference type="Pfam" id="PF16790">
    <property type="entry name" value="Phage_clamp_A"/>
    <property type="match status" value="1"/>
</dbReference>
<dbReference type="EMBL" id="MT586120">
    <property type="protein sequence ID" value="QLF86225.1"/>
    <property type="molecule type" value="Genomic_DNA"/>
</dbReference>
<evidence type="ECO:0000313" key="4">
    <source>
        <dbReference type="Proteomes" id="UP000510897"/>
    </source>
</evidence>
<reference evidence="1 3" key="1">
    <citation type="journal article" date="2016" name="Virology">
        <title>The genomic content and context of auxiliary metabolic genes in marine cyanomyoviruses.</title>
        <authorList>
            <person name="Crummett L.T."/>
            <person name="Puxty R.J."/>
            <person name="Weihe C."/>
            <person name="Marston M.F."/>
            <person name="Martiny J.B."/>
        </authorList>
    </citation>
    <scope>NUCLEOTIDE SEQUENCE [LARGE SCALE GENOMIC DNA]</scope>
    <source>
        <strain evidence="1">0910SB42</strain>
    </source>
</reference>
<dbReference type="GO" id="GO:0003677">
    <property type="term" value="F:DNA binding"/>
    <property type="evidence" value="ECO:0007669"/>
    <property type="project" value="InterPro"/>
</dbReference>
<dbReference type="Proteomes" id="UP000226384">
    <property type="component" value="Segment"/>
</dbReference>
<evidence type="ECO:0000313" key="2">
    <source>
        <dbReference type="EMBL" id="QLF86225.1"/>
    </source>
</evidence>
<dbReference type="Gene3D" id="1.20.272.50">
    <property type="entry name" value="Bacteriophage clamp loader A subunit, A' domain"/>
    <property type="match status" value="1"/>
</dbReference>
<dbReference type="EMBL" id="KU686213">
    <property type="protein sequence ID" value="AOV62359.1"/>
    <property type="molecule type" value="Genomic_DNA"/>
</dbReference>
<dbReference type="Proteomes" id="UP000510897">
    <property type="component" value="Segment"/>
</dbReference>
<evidence type="ECO:0000313" key="3">
    <source>
        <dbReference type="Proteomes" id="UP000226384"/>
    </source>
</evidence>
<reference evidence="2 4" key="2">
    <citation type="submission" date="2020-06" db="EMBL/GenBank/DDBJ databases">
        <authorList>
            <person name="Puxty R.J."/>
            <person name="Weihe C."/>
            <person name="Marston M.F."/>
            <person name="Martiny J.B.H."/>
        </authorList>
    </citation>
    <scope>NUCLEOTIDE SEQUENCE [LARGE SCALE GENOMIC DNA]</scope>
    <source>
        <strain evidence="2">0809CC03</strain>
    </source>
</reference>
<proteinExistence type="predicted"/>
<gene>
    <name evidence="2" type="ORF">CC030809_00169</name>
    <name evidence="1" type="ORF">S420910_171</name>
</gene>
<dbReference type="InterPro" id="IPR031868">
    <property type="entry name" value="Phage_clamp_gp62"/>
</dbReference>
<name>A0A1D8KUN8_9CAUD</name>
<evidence type="ECO:0008006" key="5">
    <source>
        <dbReference type="Google" id="ProtNLM"/>
    </source>
</evidence>
<reference evidence="2 4" key="3">
    <citation type="submission" date="2020-07" db="EMBL/GenBank/DDBJ databases">
        <title>Signatures of coevolution in a cyanophage population.</title>
        <authorList>
            <person name="Abebe J."/>
        </authorList>
    </citation>
    <scope>NUCLEOTIDE SEQUENCE [LARGE SCALE GENOMIC DNA]</scope>
    <source>
        <strain evidence="2">0809CC03</strain>
    </source>
</reference>
<organism evidence="1 3">
    <name type="scientific">Synechococcus phage S-CAM7</name>
    <dbReference type="NCBI Taxonomy" id="1883368"/>
    <lineage>
        <taxon>Viruses</taxon>
        <taxon>Duplodnaviria</taxon>
        <taxon>Heunggongvirae</taxon>
        <taxon>Uroviricota</taxon>
        <taxon>Caudoviricetes</taxon>
        <taxon>Pantevenvirales</taxon>
        <taxon>Kyanoviridae</taxon>
        <taxon>Mazuvirus</taxon>
        <taxon>Mazuvirus scam7</taxon>
    </lineage>
</organism>
<dbReference type="GO" id="GO:0006260">
    <property type="term" value="P:DNA replication"/>
    <property type="evidence" value="ECO:0007669"/>
    <property type="project" value="InterPro"/>
</dbReference>
<accession>A0A1D8KUN8</accession>
<evidence type="ECO:0000313" key="1">
    <source>
        <dbReference type="EMBL" id="AOV62359.1"/>
    </source>
</evidence>
<sequence>MSIDLKDWLNSINLSKENLIDEDPAVEKEYPPFIINKCLSGQMDSLMQSNEMNKFPNLDKRLQYDFFINSLRKRKRFSPWLRKDKIKNLEAVRKYYGFSTEKAEQALNILSNEQLDYIYEKLNTGGLNPCKPTRGG</sequence>
<protein>
    <recommendedName>
        <fullName evidence="5">DNA polymerase</fullName>
    </recommendedName>
</protein>